<name>A0AAV4CBM5_9GAST</name>
<organism evidence="2 3">
    <name type="scientific">Plakobranchus ocellatus</name>
    <dbReference type="NCBI Taxonomy" id="259542"/>
    <lineage>
        <taxon>Eukaryota</taxon>
        <taxon>Metazoa</taxon>
        <taxon>Spiralia</taxon>
        <taxon>Lophotrochozoa</taxon>
        <taxon>Mollusca</taxon>
        <taxon>Gastropoda</taxon>
        <taxon>Heterobranchia</taxon>
        <taxon>Euthyneura</taxon>
        <taxon>Panpulmonata</taxon>
        <taxon>Sacoglossa</taxon>
        <taxon>Placobranchoidea</taxon>
        <taxon>Plakobranchidae</taxon>
        <taxon>Plakobranchus</taxon>
    </lineage>
</organism>
<comment type="caution">
    <text evidence="2">The sequence shown here is derived from an EMBL/GenBank/DDBJ whole genome shotgun (WGS) entry which is preliminary data.</text>
</comment>
<evidence type="ECO:0000313" key="2">
    <source>
        <dbReference type="EMBL" id="GFO28815.1"/>
    </source>
</evidence>
<dbReference type="AlphaFoldDB" id="A0AAV4CBM5"/>
<keyword evidence="3" id="KW-1185">Reference proteome</keyword>
<feature type="region of interest" description="Disordered" evidence="1">
    <location>
        <begin position="1"/>
        <end position="46"/>
    </location>
</feature>
<sequence>MVKEEEEDEGQEEEEKNGRGGFVVMDEKEEEEKEGQYEEEKEEMEKDELSVLLQTKKIYRIFAFISRNALHYVIVIHMNNGLSDSWL</sequence>
<feature type="compositionally biased region" description="Basic and acidic residues" evidence="1">
    <location>
        <begin position="34"/>
        <end position="46"/>
    </location>
</feature>
<reference evidence="2 3" key="1">
    <citation type="journal article" date="2021" name="Elife">
        <title>Chloroplast acquisition without the gene transfer in kleptoplastic sea slugs, Plakobranchus ocellatus.</title>
        <authorList>
            <person name="Maeda T."/>
            <person name="Takahashi S."/>
            <person name="Yoshida T."/>
            <person name="Shimamura S."/>
            <person name="Takaki Y."/>
            <person name="Nagai Y."/>
            <person name="Toyoda A."/>
            <person name="Suzuki Y."/>
            <person name="Arimoto A."/>
            <person name="Ishii H."/>
            <person name="Satoh N."/>
            <person name="Nishiyama T."/>
            <person name="Hasebe M."/>
            <person name="Maruyama T."/>
            <person name="Minagawa J."/>
            <person name="Obokata J."/>
            <person name="Shigenobu S."/>
        </authorList>
    </citation>
    <scope>NUCLEOTIDE SEQUENCE [LARGE SCALE GENOMIC DNA]</scope>
</reference>
<evidence type="ECO:0000256" key="1">
    <source>
        <dbReference type="SAM" id="MobiDB-lite"/>
    </source>
</evidence>
<proteinExistence type="predicted"/>
<accession>A0AAV4CBM5</accession>
<dbReference type="EMBL" id="BLXT01006082">
    <property type="protein sequence ID" value="GFO28815.1"/>
    <property type="molecule type" value="Genomic_DNA"/>
</dbReference>
<feature type="compositionally biased region" description="Acidic residues" evidence="1">
    <location>
        <begin position="1"/>
        <end position="15"/>
    </location>
</feature>
<dbReference type="Proteomes" id="UP000735302">
    <property type="component" value="Unassembled WGS sequence"/>
</dbReference>
<gene>
    <name evidence="2" type="ORF">PoB_005532000</name>
</gene>
<protein>
    <submittedName>
        <fullName evidence="2">Uncharacterized protein</fullName>
    </submittedName>
</protein>
<evidence type="ECO:0000313" key="3">
    <source>
        <dbReference type="Proteomes" id="UP000735302"/>
    </source>
</evidence>